<dbReference type="PANTHER" id="PTHR46410:SF26">
    <property type="entry name" value="BULB-TYPE LECTIN DOMAIN-CONTAINING PROTEIN-RELATED"/>
    <property type="match status" value="1"/>
</dbReference>
<comment type="caution">
    <text evidence="3">The sequence shown here is derived from an EMBL/GenBank/DDBJ whole genome shotgun (WGS) entry which is preliminary data.</text>
</comment>
<dbReference type="SUPFAM" id="SSF57756">
    <property type="entry name" value="Retrovirus zinc finger-like domains"/>
    <property type="match status" value="1"/>
</dbReference>
<gene>
    <name evidence="3" type="ORF">Tco_1070607</name>
</gene>
<dbReference type="InterPro" id="IPR036431">
    <property type="entry name" value="ARID_dom_sf"/>
</dbReference>
<dbReference type="InterPro" id="IPR001606">
    <property type="entry name" value="ARID_dom"/>
</dbReference>
<reference evidence="3" key="1">
    <citation type="journal article" date="2022" name="Int. J. Mol. Sci.">
        <title>Draft Genome of Tanacetum Coccineum: Genomic Comparison of Closely Related Tanacetum-Family Plants.</title>
        <authorList>
            <person name="Yamashiro T."/>
            <person name="Shiraishi A."/>
            <person name="Nakayama K."/>
            <person name="Satake H."/>
        </authorList>
    </citation>
    <scope>NUCLEOTIDE SEQUENCE</scope>
</reference>
<dbReference type="Gene3D" id="4.10.60.10">
    <property type="entry name" value="Zinc finger, CCHC-type"/>
    <property type="match status" value="1"/>
</dbReference>
<dbReference type="Pfam" id="PF01388">
    <property type="entry name" value="ARID"/>
    <property type="match status" value="1"/>
</dbReference>
<dbReference type="Gene3D" id="1.10.150.60">
    <property type="entry name" value="ARID DNA-binding domain"/>
    <property type="match status" value="1"/>
</dbReference>
<feature type="region of interest" description="Disordered" evidence="1">
    <location>
        <begin position="497"/>
        <end position="530"/>
    </location>
</feature>
<keyword evidence="3" id="KW-0238">DNA-binding</keyword>
<organism evidence="3 4">
    <name type="scientific">Tanacetum coccineum</name>
    <dbReference type="NCBI Taxonomy" id="301880"/>
    <lineage>
        <taxon>Eukaryota</taxon>
        <taxon>Viridiplantae</taxon>
        <taxon>Streptophyta</taxon>
        <taxon>Embryophyta</taxon>
        <taxon>Tracheophyta</taxon>
        <taxon>Spermatophyta</taxon>
        <taxon>Magnoliopsida</taxon>
        <taxon>eudicotyledons</taxon>
        <taxon>Gunneridae</taxon>
        <taxon>Pentapetalae</taxon>
        <taxon>asterids</taxon>
        <taxon>campanulids</taxon>
        <taxon>Asterales</taxon>
        <taxon>Asteraceae</taxon>
        <taxon>Asteroideae</taxon>
        <taxon>Anthemideae</taxon>
        <taxon>Anthemidinae</taxon>
        <taxon>Tanacetum</taxon>
    </lineage>
</organism>
<evidence type="ECO:0000256" key="1">
    <source>
        <dbReference type="SAM" id="MobiDB-lite"/>
    </source>
</evidence>
<dbReference type="Proteomes" id="UP001151760">
    <property type="component" value="Unassembled WGS sequence"/>
</dbReference>
<evidence type="ECO:0000313" key="3">
    <source>
        <dbReference type="EMBL" id="GJT88890.1"/>
    </source>
</evidence>
<dbReference type="PROSITE" id="PS51011">
    <property type="entry name" value="ARID"/>
    <property type="match status" value="1"/>
</dbReference>
<sequence>MMNYKRLLETNWFRQEPVQQWHQSRRSKSWEKPIQNQMQRDGKWRYSLNKRTADSLPKYSQRKRISFECKEMLKKRLKEIEAFNASNVRAAIKEKKDGKAIARKNKRARCYICKKRGHVFWKCPNKKNSTTPRTPIVENKTREPIVVEDEEVFKYPEDVHVKTNYMVEGTNFSNWNNIWYVSNAYKKHMCPTKSLFKRLKNRFRMEGTEESEKKFIFSHGIEEAVVETNENEIVIPCVLYTPEVTLNMLYDGERDYGKGKGCDIKTESMIAKQNKYLEEYFDSIDPKYACPLIKGLEELKWDRNMVQDYLDDDYISVNGTLYAIKVNSFQRFISFLDLMKDDKLVYKNWSVLSKRFEDMLKWFYLIYLGRDVLETLPPIIGRVKIDLLGLYKMVDSMGGYLGVSFGNKWKDIALIHGLTKEHDEELKECYKRTIDLVKCYYKTTLRARYKEGLVRYEETEKVERNPQEGVGSSGLQVVKDNTHERFKNIQGRETHFGVTLKSDNKTDGNQVTDQRDERNTSENDDFVVVT</sequence>
<dbReference type="GO" id="GO:0003677">
    <property type="term" value="F:DNA binding"/>
    <property type="evidence" value="ECO:0007669"/>
    <property type="project" value="UniProtKB-KW"/>
</dbReference>
<dbReference type="InterPro" id="IPR036875">
    <property type="entry name" value="Znf_CCHC_sf"/>
</dbReference>
<evidence type="ECO:0000313" key="4">
    <source>
        <dbReference type="Proteomes" id="UP001151760"/>
    </source>
</evidence>
<dbReference type="CDD" id="cd16100">
    <property type="entry name" value="ARID"/>
    <property type="match status" value="1"/>
</dbReference>
<reference evidence="3" key="2">
    <citation type="submission" date="2022-01" db="EMBL/GenBank/DDBJ databases">
        <authorList>
            <person name="Yamashiro T."/>
            <person name="Shiraishi A."/>
            <person name="Satake H."/>
            <person name="Nakayama K."/>
        </authorList>
    </citation>
    <scope>NUCLEOTIDE SEQUENCE</scope>
</reference>
<keyword evidence="4" id="KW-1185">Reference proteome</keyword>
<dbReference type="EMBL" id="BQNB010019772">
    <property type="protein sequence ID" value="GJT88890.1"/>
    <property type="molecule type" value="Genomic_DNA"/>
</dbReference>
<feature type="domain" description="ARID" evidence="2">
    <location>
        <begin position="353"/>
        <end position="461"/>
    </location>
</feature>
<name>A0ABQ5HNS6_9ASTR</name>
<proteinExistence type="predicted"/>
<dbReference type="SUPFAM" id="SSF46774">
    <property type="entry name" value="ARID-like"/>
    <property type="match status" value="1"/>
</dbReference>
<dbReference type="PANTHER" id="PTHR46410">
    <property type="entry name" value="AT-RICH INTERACTIVE DOMAIN-CONTAINING PROTEIN 2"/>
    <property type="match status" value="1"/>
</dbReference>
<evidence type="ECO:0000259" key="2">
    <source>
        <dbReference type="PROSITE" id="PS51011"/>
    </source>
</evidence>
<protein>
    <submittedName>
        <fullName evidence="3">ARID DNA-binding domain-containing protein</fullName>
    </submittedName>
</protein>
<accession>A0ABQ5HNS6</accession>